<dbReference type="GO" id="GO:0008270">
    <property type="term" value="F:zinc ion binding"/>
    <property type="evidence" value="ECO:0007669"/>
    <property type="project" value="UniProtKB-KW"/>
</dbReference>
<accession>A0ABD0JCU2</accession>
<dbReference type="InterPro" id="IPR013083">
    <property type="entry name" value="Znf_RING/FYVE/PHD"/>
</dbReference>
<evidence type="ECO:0000256" key="5">
    <source>
        <dbReference type="SAM" id="Coils"/>
    </source>
</evidence>
<dbReference type="AlphaFoldDB" id="A0ABD0JCU2"/>
<evidence type="ECO:0000256" key="3">
    <source>
        <dbReference type="ARBA" id="ARBA00022833"/>
    </source>
</evidence>
<evidence type="ECO:0000313" key="8">
    <source>
        <dbReference type="EMBL" id="KAK7471337.1"/>
    </source>
</evidence>
<dbReference type="SMART" id="SM00336">
    <property type="entry name" value="BBOX"/>
    <property type="match status" value="2"/>
</dbReference>
<keyword evidence="1" id="KW-0479">Metal-binding</keyword>
<dbReference type="Pfam" id="PF00643">
    <property type="entry name" value="zf-B_box"/>
    <property type="match status" value="1"/>
</dbReference>
<keyword evidence="3" id="KW-0862">Zinc</keyword>
<feature type="domain" description="B box-type" evidence="7">
    <location>
        <begin position="83"/>
        <end position="130"/>
    </location>
</feature>
<dbReference type="InterPro" id="IPR017907">
    <property type="entry name" value="Znf_RING_CS"/>
</dbReference>
<evidence type="ECO:0000259" key="7">
    <source>
        <dbReference type="PROSITE" id="PS50119"/>
    </source>
</evidence>
<dbReference type="SMART" id="SM00184">
    <property type="entry name" value="RING"/>
    <property type="match status" value="1"/>
</dbReference>
<sequence length="662" mass="73246">MANKEGGDVDMLKCGVCLERYRRPKLLPCFHTYCQRCVEKLAGTKPSFSCPACRTVVVIPPGGAANLQVNFYIEKDLAKQETVEGRECQLCSKGTQAKFKCVQCQQVYCSPCRGTHDSIESCTDHTILPLDGDGGGEKQGAEGAVNETKCPKHKNQMRLLFCCRCETSICIQCKLTSHDGHETEDVVDAGTKAKAQLKEESDLLDQRKQLLEAVLAKTDDFCDDLEKEKQAAEKEIRERACQLQDMVSQAQEEALRGVQSTAEMAVADIKEQANPVKETHAAIMAKRSHINQVIEEGNADEAVGLLAKLRAESDGGKKWQGQDKPVIQRDTLTVEHRPRAVRNTDIMSFIGRAKEGPLLETKAVSLGVLYQQEPVKRRLKQPSQTQFALNKMVDQGALPFEEIVYSNNPTSTFQKMCLTADGGLWLVYNPGGNVNLMSFFDREGQRLETLYENFPAAYPLIACDGDAVFSLANGMWARPGGEKGTQAMPQGNRSGSTISKSSVPCLMWPNPNNHRNILRISSVAQMPPEIDNNVVCTYTANGTYNFDVSADGKFYAFCTNPVSIFDKLESTTNLRSFASYNNPNVTGPTDVCFCMMDGREVLLVAFHSYNTVHVVDHRDAGCFIRTLESDGCKLDRPMQLETNNQGRVWVGCYGGKVVVFDL</sequence>
<dbReference type="EMBL" id="JACVVK020000497">
    <property type="protein sequence ID" value="KAK7471337.1"/>
    <property type="molecule type" value="Genomic_DNA"/>
</dbReference>
<feature type="domain" description="RING-type" evidence="6">
    <location>
        <begin position="14"/>
        <end position="54"/>
    </location>
</feature>
<gene>
    <name evidence="8" type="ORF">BaRGS_00036012</name>
</gene>
<dbReference type="InterPro" id="IPR047153">
    <property type="entry name" value="TRIM45/56/19-like"/>
</dbReference>
<dbReference type="CDD" id="cd19757">
    <property type="entry name" value="Bbox1"/>
    <property type="match status" value="1"/>
</dbReference>
<dbReference type="InterPro" id="IPR001841">
    <property type="entry name" value="Znf_RING"/>
</dbReference>
<protein>
    <submittedName>
        <fullName evidence="8">Uncharacterized protein</fullName>
    </submittedName>
</protein>
<dbReference type="Proteomes" id="UP001519460">
    <property type="component" value="Unassembled WGS sequence"/>
</dbReference>
<keyword evidence="9" id="KW-1185">Reference proteome</keyword>
<dbReference type="Gene3D" id="3.30.40.10">
    <property type="entry name" value="Zinc/RING finger domain, C3HC4 (zinc finger)"/>
    <property type="match status" value="1"/>
</dbReference>
<evidence type="ECO:0000259" key="6">
    <source>
        <dbReference type="PROSITE" id="PS50089"/>
    </source>
</evidence>
<dbReference type="PROSITE" id="PS50089">
    <property type="entry name" value="ZF_RING_2"/>
    <property type="match status" value="1"/>
</dbReference>
<feature type="domain" description="B box-type" evidence="7">
    <location>
        <begin position="145"/>
        <end position="186"/>
    </location>
</feature>
<dbReference type="InterPro" id="IPR000315">
    <property type="entry name" value="Znf_B-box"/>
</dbReference>
<organism evidence="8 9">
    <name type="scientific">Batillaria attramentaria</name>
    <dbReference type="NCBI Taxonomy" id="370345"/>
    <lineage>
        <taxon>Eukaryota</taxon>
        <taxon>Metazoa</taxon>
        <taxon>Spiralia</taxon>
        <taxon>Lophotrochozoa</taxon>
        <taxon>Mollusca</taxon>
        <taxon>Gastropoda</taxon>
        <taxon>Caenogastropoda</taxon>
        <taxon>Sorbeoconcha</taxon>
        <taxon>Cerithioidea</taxon>
        <taxon>Batillariidae</taxon>
        <taxon>Batillaria</taxon>
    </lineage>
</organism>
<evidence type="ECO:0000256" key="2">
    <source>
        <dbReference type="ARBA" id="ARBA00022771"/>
    </source>
</evidence>
<name>A0ABD0JCU2_9CAEN</name>
<dbReference type="SUPFAM" id="SSF57845">
    <property type="entry name" value="B-box zinc-binding domain"/>
    <property type="match status" value="1"/>
</dbReference>
<evidence type="ECO:0000256" key="4">
    <source>
        <dbReference type="PROSITE-ProRule" id="PRU00024"/>
    </source>
</evidence>
<dbReference type="PANTHER" id="PTHR25462:SF296">
    <property type="entry name" value="MEIOTIC P26, ISOFORM F"/>
    <property type="match status" value="1"/>
</dbReference>
<dbReference type="PANTHER" id="PTHR25462">
    <property type="entry name" value="BONUS, ISOFORM C-RELATED"/>
    <property type="match status" value="1"/>
</dbReference>
<dbReference type="PROSITE" id="PS00518">
    <property type="entry name" value="ZF_RING_1"/>
    <property type="match status" value="1"/>
</dbReference>
<evidence type="ECO:0000313" key="9">
    <source>
        <dbReference type="Proteomes" id="UP001519460"/>
    </source>
</evidence>
<dbReference type="Gene3D" id="3.30.160.60">
    <property type="entry name" value="Classic Zinc Finger"/>
    <property type="match status" value="1"/>
</dbReference>
<reference evidence="8 9" key="1">
    <citation type="journal article" date="2023" name="Sci. Data">
        <title>Genome assembly of the Korean intertidal mud-creeper Batillaria attramentaria.</title>
        <authorList>
            <person name="Patra A.K."/>
            <person name="Ho P.T."/>
            <person name="Jun S."/>
            <person name="Lee S.J."/>
            <person name="Kim Y."/>
            <person name="Won Y.J."/>
        </authorList>
    </citation>
    <scope>NUCLEOTIDE SEQUENCE [LARGE SCALE GENOMIC DNA]</scope>
    <source>
        <strain evidence="8">Wonlab-2016</strain>
    </source>
</reference>
<keyword evidence="5" id="KW-0175">Coiled coil</keyword>
<dbReference type="PROSITE" id="PS50119">
    <property type="entry name" value="ZF_BBOX"/>
    <property type="match status" value="2"/>
</dbReference>
<dbReference type="Pfam" id="PF13445">
    <property type="entry name" value="zf-RING_UBOX"/>
    <property type="match status" value="1"/>
</dbReference>
<keyword evidence="2 4" id="KW-0863">Zinc-finger</keyword>
<comment type="caution">
    <text evidence="8">The sequence shown here is derived from an EMBL/GenBank/DDBJ whole genome shotgun (WGS) entry which is preliminary data.</text>
</comment>
<dbReference type="SUPFAM" id="SSF101898">
    <property type="entry name" value="NHL repeat"/>
    <property type="match status" value="1"/>
</dbReference>
<dbReference type="InterPro" id="IPR027370">
    <property type="entry name" value="Znf-RING_euk"/>
</dbReference>
<proteinExistence type="predicted"/>
<feature type="coiled-coil region" evidence="5">
    <location>
        <begin position="194"/>
        <end position="242"/>
    </location>
</feature>
<evidence type="ECO:0000256" key="1">
    <source>
        <dbReference type="ARBA" id="ARBA00022723"/>
    </source>
</evidence>
<dbReference type="SUPFAM" id="SSF57850">
    <property type="entry name" value="RING/U-box"/>
    <property type="match status" value="1"/>
</dbReference>